<dbReference type="PANTHER" id="PTHR43190">
    <property type="entry name" value="N-ACETYL-D-GLUCOSAMINE KINASE"/>
    <property type="match status" value="1"/>
</dbReference>
<dbReference type="InterPro" id="IPR052519">
    <property type="entry name" value="Euk-type_GlcNAc_Kinase"/>
</dbReference>
<name>A0ABU0CV63_9BACI</name>
<organism evidence="2 3">
    <name type="scientific">Caldalkalibacillus uzonensis</name>
    <dbReference type="NCBI Taxonomy" id="353224"/>
    <lineage>
        <taxon>Bacteria</taxon>
        <taxon>Bacillati</taxon>
        <taxon>Bacillota</taxon>
        <taxon>Bacilli</taxon>
        <taxon>Bacillales</taxon>
        <taxon>Bacillaceae</taxon>
        <taxon>Caldalkalibacillus</taxon>
    </lineage>
</organism>
<comment type="caution">
    <text evidence="2">The sequence shown here is derived from an EMBL/GenBank/DDBJ whole genome shotgun (WGS) entry which is preliminary data.</text>
</comment>
<dbReference type="InterPro" id="IPR002731">
    <property type="entry name" value="ATPase_BadF"/>
</dbReference>
<dbReference type="PANTHER" id="PTHR43190:SF3">
    <property type="entry name" value="N-ACETYL-D-GLUCOSAMINE KINASE"/>
    <property type="match status" value="1"/>
</dbReference>
<keyword evidence="3" id="KW-1185">Reference proteome</keyword>
<dbReference type="Pfam" id="PF01869">
    <property type="entry name" value="BcrAD_BadFG"/>
    <property type="match status" value="1"/>
</dbReference>
<proteinExistence type="predicted"/>
<dbReference type="RefSeq" id="WP_307340900.1">
    <property type="nucleotide sequence ID" value="NZ_JAUSUQ010000010.1"/>
</dbReference>
<evidence type="ECO:0000313" key="3">
    <source>
        <dbReference type="Proteomes" id="UP001232445"/>
    </source>
</evidence>
<reference evidence="2 3" key="1">
    <citation type="submission" date="2023-07" db="EMBL/GenBank/DDBJ databases">
        <title>Genomic Encyclopedia of Type Strains, Phase IV (KMG-IV): sequencing the most valuable type-strain genomes for metagenomic binning, comparative biology and taxonomic classification.</title>
        <authorList>
            <person name="Goeker M."/>
        </authorList>
    </citation>
    <scope>NUCLEOTIDE SEQUENCE [LARGE SCALE GENOMIC DNA]</scope>
    <source>
        <strain evidence="2 3">DSM 17740</strain>
    </source>
</reference>
<evidence type="ECO:0000313" key="2">
    <source>
        <dbReference type="EMBL" id="MDQ0340017.1"/>
    </source>
</evidence>
<accession>A0ABU0CV63</accession>
<dbReference type="Gene3D" id="3.30.420.40">
    <property type="match status" value="2"/>
</dbReference>
<protein>
    <submittedName>
        <fullName evidence="2">N-acetylglucosamine kinase-like BadF-type ATPase</fullName>
    </submittedName>
</protein>
<dbReference type="Proteomes" id="UP001232445">
    <property type="component" value="Unassembled WGS sequence"/>
</dbReference>
<dbReference type="InterPro" id="IPR043129">
    <property type="entry name" value="ATPase_NBD"/>
</dbReference>
<gene>
    <name evidence="2" type="ORF">J2S00_002812</name>
</gene>
<sequence>MSFVLGIDGGGTKSTSVIADLKGKVLLTEQGGPTNIYAYSPDFVMEELKQLFDLAMYKTGLKLNHCAALCLGSAGLDRPWDRQMMTEMIRSLGFQGTILLTHDAETALEAGTEDGEGIIVISGTGSIGFGKTKEGRKARCGGWGHIIGDEGSGYDLGVKALKAAVRSMDGRGKPTKLLSLIREEKNLQTAEDFIRYACHTADKKEVASIARLVHQCYQAEDDIAKEILEEAAWELFLLADALLKQLHVHDRPFSVVVNGSILLNIPFIYEKFFRYVKENHPLARVQKLKVNAAYGAVKLALKALHGQTENAD</sequence>
<dbReference type="SUPFAM" id="SSF53067">
    <property type="entry name" value="Actin-like ATPase domain"/>
    <property type="match status" value="2"/>
</dbReference>
<feature type="domain" description="ATPase BadF/BadG/BcrA/BcrD type" evidence="1">
    <location>
        <begin position="5"/>
        <end position="298"/>
    </location>
</feature>
<evidence type="ECO:0000259" key="1">
    <source>
        <dbReference type="Pfam" id="PF01869"/>
    </source>
</evidence>
<dbReference type="EMBL" id="JAUSUQ010000010">
    <property type="protein sequence ID" value="MDQ0340017.1"/>
    <property type="molecule type" value="Genomic_DNA"/>
</dbReference>